<name>A0A6M4M8M9_9ALTE</name>
<keyword evidence="1" id="KW-1133">Transmembrane helix</keyword>
<protein>
    <submittedName>
        <fullName evidence="2">Uncharacterized protein</fullName>
    </submittedName>
</protein>
<keyword evidence="1" id="KW-0812">Transmembrane</keyword>
<reference evidence="3" key="1">
    <citation type="submission" date="2014-12" db="EMBL/GenBank/DDBJ databases">
        <title>Complete genome sequence of a multi-drug resistant Klebsiella pneumoniae.</title>
        <authorList>
            <person name="Hua X."/>
            <person name="Chen Q."/>
            <person name="Li X."/>
            <person name="Feng Y."/>
            <person name="Ruan Z."/>
            <person name="Yu Y."/>
        </authorList>
    </citation>
    <scope>NUCLEOTIDE SEQUENCE [LARGE SCALE GENOMIC DNA]</scope>
    <source>
        <strain evidence="3">5.12</strain>
    </source>
</reference>
<keyword evidence="3" id="KW-1185">Reference proteome</keyword>
<dbReference type="AlphaFoldDB" id="A0A6M4M8M9"/>
<reference evidence="2 3" key="2">
    <citation type="submission" date="2020-04" db="EMBL/GenBank/DDBJ databases">
        <title>Complete genome sequence of Alteromonas pelagimontana 5.12T.</title>
        <authorList>
            <person name="Sinha R.K."/>
            <person name="Krishnan K.P."/>
            <person name="Kurian J.P."/>
        </authorList>
    </citation>
    <scope>NUCLEOTIDE SEQUENCE [LARGE SCALE GENOMIC DNA]</scope>
    <source>
        <strain evidence="2 3">5.12</strain>
    </source>
</reference>
<gene>
    <name evidence="2" type="ORF">CA267_001230</name>
</gene>
<dbReference type="RefSeq" id="WP_083638410.1">
    <property type="nucleotide sequence ID" value="NZ_CP052766.1"/>
</dbReference>
<keyword evidence="1" id="KW-0472">Membrane</keyword>
<accession>A0A6M4M8M9</accession>
<dbReference type="EMBL" id="CP052766">
    <property type="protein sequence ID" value="QJR79513.1"/>
    <property type="molecule type" value="Genomic_DNA"/>
</dbReference>
<dbReference type="Proteomes" id="UP000219285">
    <property type="component" value="Chromosome"/>
</dbReference>
<dbReference type="KEGG" id="apel:CA267_001230"/>
<evidence type="ECO:0000256" key="1">
    <source>
        <dbReference type="SAM" id="Phobius"/>
    </source>
</evidence>
<sequence>MASNPTMLRTKAKYLGLVLMIAAVIVIYLVLQFLALPIIQHQVEQKELQRVSAGANSIKA</sequence>
<organism evidence="2 3">
    <name type="scientific">Alteromonas pelagimontana</name>
    <dbReference type="NCBI Taxonomy" id="1858656"/>
    <lineage>
        <taxon>Bacteria</taxon>
        <taxon>Pseudomonadati</taxon>
        <taxon>Pseudomonadota</taxon>
        <taxon>Gammaproteobacteria</taxon>
        <taxon>Alteromonadales</taxon>
        <taxon>Alteromonadaceae</taxon>
        <taxon>Alteromonas/Salinimonas group</taxon>
        <taxon>Alteromonas</taxon>
    </lineage>
</organism>
<evidence type="ECO:0000313" key="3">
    <source>
        <dbReference type="Proteomes" id="UP000219285"/>
    </source>
</evidence>
<evidence type="ECO:0000313" key="2">
    <source>
        <dbReference type="EMBL" id="QJR79513.1"/>
    </source>
</evidence>
<feature type="transmembrane region" description="Helical" evidence="1">
    <location>
        <begin position="14"/>
        <end position="39"/>
    </location>
</feature>
<proteinExistence type="predicted"/>